<proteinExistence type="predicted"/>
<dbReference type="InterPro" id="IPR035919">
    <property type="entry name" value="EAL_sf"/>
</dbReference>
<dbReference type="InterPro" id="IPR029787">
    <property type="entry name" value="Nucleotide_cyclase"/>
</dbReference>
<sequence>MNRGTLTPLGNDDFFKSISLGLSQDAFDIIVDGPVGIWVSQASPTRLFVNENAKRLLQLDSNDGVFTEHSPPCLSHLLKHPDKKGLQTCQGSDVFSFLISQRASTYTGLFLRCPESDLPLAQPDEQELLKLVMQLPHLAVQGYDHHGKLIYWNEASSELYGYSLDQAVGKNMEELLIPQSHQGNFPTIYKRWLANPGVAPNRNCIRMNCQGQKIQVQTTQIVLQNGSREAELYCLDYSDDGTRRQQQQLHKLEYYDQLTQLPNRQLMHSLLEQSLKVGQQLDLCTAVMFIGIDKFTLVNSEFGHEVGDHILKKVADRILTIASFQDLKSRFGGDVYALSFNVPKDNKQVSRIARRLLAALSKELHLEKGPERISASIGIALSPFDGEDASTLLQHGDAALAQAKADGGGCFVYFDPELNRSNHRVHFIANDLERALDAGELHLSFQPQFQLDSEMLCGSESLIRWQHEQLGDISPAEFIPILERQKGMLVLDFWVTKQLLKTIQEYLEQGIEPPRIFVNLSAATINHKDFRHNVSRVLEKYNVPSHAVGIELTEHTLIHNEPQAVANLHWCQEKGIKIALDDFGTGFSSLSYLAKLPIDIIKIDRLFISAIDKKHNRELVKTIIAIAHSLSMEVLCEGVQTREQEDFLREHGCEMVQGHYYTEALDSEQWLALIQSKGPNRHCV</sequence>
<keyword evidence="5" id="KW-1185">Reference proteome</keyword>
<dbReference type="InterPro" id="IPR000014">
    <property type="entry name" value="PAS"/>
</dbReference>
<dbReference type="EMBL" id="JACHHT010000001">
    <property type="protein sequence ID" value="MBB6519781.1"/>
    <property type="molecule type" value="Genomic_DNA"/>
</dbReference>
<dbReference type="CDD" id="cd00130">
    <property type="entry name" value="PAS"/>
    <property type="match status" value="1"/>
</dbReference>
<dbReference type="InParanoid" id="A0A7X0MTQ4"/>
<protein>
    <submittedName>
        <fullName evidence="4">Diguanylate cyclase (GGDEF)-like protein/PAS domain S-box-containing protein</fullName>
    </submittedName>
</protein>
<dbReference type="SUPFAM" id="SSF141868">
    <property type="entry name" value="EAL domain-like"/>
    <property type="match status" value="1"/>
</dbReference>
<dbReference type="SUPFAM" id="SSF55785">
    <property type="entry name" value="PYP-like sensor domain (PAS domain)"/>
    <property type="match status" value="1"/>
</dbReference>
<evidence type="ECO:0000259" key="1">
    <source>
        <dbReference type="PROSITE" id="PS50112"/>
    </source>
</evidence>
<evidence type="ECO:0000259" key="3">
    <source>
        <dbReference type="PROSITE" id="PS50887"/>
    </source>
</evidence>
<organism evidence="4 5">
    <name type="scientific">Pseudoteredinibacter isoporae</name>
    <dbReference type="NCBI Taxonomy" id="570281"/>
    <lineage>
        <taxon>Bacteria</taxon>
        <taxon>Pseudomonadati</taxon>
        <taxon>Pseudomonadota</taxon>
        <taxon>Gammaproteobacteria</taxon>
        <taxon>Cellvibrionales</taxon>
        <taxon>Cellvibrionaceae</taxon>
        <taxon>Pseudoteredinibacter</taxon>
    </lineage>
</organism>
<dbReference type="SMART" id="SM00052">
    <property type="entry name" value="EAL"/>
    <property type="match status" value="1"/>
</dbReference>
<evidence type="ECO:0000313" key="4">
    <source>
        <dbReference type="EMBL" id="MBB6519781.1"/>
    </source>
</evidence>
<name>A0A7X0MTQ4_9GAMM</name>
<dbReference type="Pfam" id="PF00563">
    <property type="entry name" value="EAL"/>
    <property type="match status" value="1"/>
</dbReference>
<dbReference type="Gene3D" id="3.30.450.20">
    <property type="entry name" value="PAS domain"/>
    <property type="match status" value="1"/>
</dbReference>
<dbReference type="NCBIfam" id="TIGR00254">
    <property type="entry name" value="GGDEF"/>
    <property type="match status" value="1"/>
</dbReference>
<dbReference type="PANTHER" id="PTHR44757:SF2">
    <property type="entry name" value="BIOFILM ARCHITECTURE MAINTENANCE PROTEIN MBAA"/>
    <property type="match status" value="1"/>
</dbReference>
<evidence type="ECO:0000313" key="5">
    <source>
        <dbReference type="Proteomes" id="UP000528457"/>
    </source>
</evidence>
<dbReference type="PROSITE" id="PS50887">
    <property type="entry name" value="GGDEF"/>
    <property type="match status" value="1"/>
</dbReference>
<feature type="domain" description="PAS" evidence="1">
    <location>
        <begin position="125"/>
        <end position="182"/>
    </location>
</feature>
<dbReference type="InterPro" id="IPR052155">
    <property type="entry name" value="Biofilm_reg_signaling"/>
</dbReference>
<dbReference type="InterPro" id="IPR035965">
    <property type="entry name" value="PAS-like_dom_sf"/>
</dbReference>
<dbReference type="GO" id="GO:0006355">
    <property type="term" value="P:regulation of DNA-templated transcription"/>
    <property type="evidence" value="ECO:0007669"/>
    <property type="project" value="InterPro"/>
</dbReference>
<dbReference type="Pfam" id="PF00990">
    <property type="entry name" value="GGDEF"/>
    <property type="match status" value="1"/>
</dbReference>
<feature type="domain" description="GGDEF" evidence="3">
    <location>
        <begin position="283"/>
        <end position="416"/>
    </location>
</feature>
<gene>
    <name evidence="4" type="ORF">HNR48_000059</name>
</gene>
<dbReference type="InterPro" id="IPR043128">
    <property type="entry name" value="Rev_trsase/Diguanyl_cyclase"/>
</dbReference>
<feature type="domain" description="EAL" evidence="2">
    <location>
        <begin position="425"/>
        <end position="678"/>
    </location>
</feature>
<dbReference type="Gene3D" id="3.30.70.270">
    <property type="match status" value="1"/>
</dbReference>
<dbReference type="InterPro" id="IPR000160">
    <property type="entry name" value="GGDEF_dom"/>
</dbReference>
<evidence type="ECO:0000259" key="2">
    <source>
        <dbReference type="PROSITE" id="PS50883"/>
    </source>
</evidence>
<reference evidence="4 5" key="1">
    <citation type="submission" date="2020-08" db="EMBL/GenBank/DDBJ databases">
        <title>Genomic Encyclopedia of Type Strains, Phase IV (KMG-IV): sequencing the most valuable type-strain genomes for metagenomic binning, comparative biology and taxonomic classification.</title>
        <authorList>
            <person name="Goeker M."/>
        </authorList>
    </citation>
    <scope>NUCLEOTIDE SEQUENCE [LARGE SCALE GENOMIC DNA]</scope>
    <source>
        <strain evidence="4 5">DSM 22368</strain>
    </source>
</reference>
<dbReference type="Pfam" id="PF00989">
    <property type="entry name" value="PAS"/>
    <property type="match status" value="1"/>
</dbReference>
<dbReference type="PROSITE" id="PS50883">
    <property type="entry name" value="EAL"/>
    <property type="match status" value="1"/>
</dbReference>
<dbReference type="NCBIfam" id="TIGR00229">
    <property type="entry name" value="sensory_box"/>
    <property type="match status" value="1"/>
</dbReference>
<accession>A0A7X0MTQ4</accession>
<dbReference type="InterPro" id="IPR001633">
    <property type="entry name" value="EAL_dom"/>
</dbReference>
<dbReference type="PROSITE" id="PS50112">
    <property type="entry name" value="PAS"/>
    <property type="match status" value="1"/>
</dbReference>
<dbReference type="Proteomes" id="UP000528457">
    <property type="component" value="Unassembled WGS sequence"/>
</dbReference>
<dbReference type="RefSeq" id="WP_166853146.1">
    <property type="nucleotide sequence ID" value="NZ_JAAONY010000001.1"/>
</dbReference>
<dbReference type="CDD" id="cd01949">
    <property type="entry name" value="GGDEF"/>
    <property type="match status" value="1"/>
</dbReference>
<dbReference type="CDD" id="cd01948">
    <property type="entry name" value="EAL"/>
    <property type="match status" value="1"/>
</dbReference>
<dbReference type="Gene3D" id="3.20.20.450">
    <property type="entry name" value="EAL domain"/>
    <property type="match status" value="1"/>
</dbReference>
<dbReference type="AlphaFoldDB" id="A0A7X0MTQ4"/>
<dbReference type="InterPro" id="IPR013767">
    <property type="entry name" value="PAS_fold"/>
</dbReference>
<dbReference type="SUPFAM" id="SSF55073">
    <property type="entry name" value="Nucleotide cyclase"/>
    <property type="match status" value="1"/>
</dbReference>
<dbReference type="SMART" id="SM00267">
    <property type="entry name" value="GGDEF"/>
    <property type="match status" value="1"/>
</dbReference>
<dbReference type="PANTHER" id="PTHR44757">
    <property type="entry name" value="DIGUANYLATE CYCLASE DGCP"/>
    <property type="match status" value="1"/>
</dbReference>
<comment type="caution">
    <text evidence="4">The sequence shown here is derived from an EMBL/GenBank/DDBJ whole genome shotgun (WGS) entry which is preliminary data.</text>
</comment>
<dbReference type="SMART" id="SM00091">
    <property type="entry name" value="PAS"/>
    <property type="match status" value="2"/>
</dbReference>